<accession>A0AB33K886</accession>
<dbReference type="Gene3D" id="3.10.450.50">
    <property type="match status" value="1"/>
</dbReference>
<dbReference type="RefSeq" id="WP_407991774.1">
    <property type="nucleotide sequence ID" value="NZ_AP035881.2"/>
</dbReference>
<evidence type="ECO:0000259" key="1">
    <source>
        <dbReference type="Pfam" id="PF12680"/>
    </source>
</evidence>
<proteinExistence type="predicted"/>
<dbReference type="InterPro" id="IPR032710">
    <property type="entry name" value="NTF2-like_dom_sf"/>
</dbReference>
<dbReference type="SUPFAM" id="SSF54427">
    <property type="entry name" value="NTF2-like"/>
    <property type="match status" value="1"/>
</dbReference>
<dbReference type="EMBL" id="AP035881">
    <property type="protein sequence ID" value="BFP49704.1"/>
    <property type="molecule type" value="Genomic_DNA"/>
</dbReference>
<gene>
    <name evidence="2" type="ORF">KCMC57_60720</name>
</gene>
<protein>
    <recommendedName>
        <fullName evidence="1">SnoaL-like domain-containing protein</fullName>
    </recommendedName>
</protein>
<dbReference type="Pfam" id="PF12680">
    <property type="entry name" value="SnoaL_2"/>
    <property type="match status" value="1"/>
</dbReference>
<organism evidence="2">
    <name type="scientific">Kitasatospora sp. CMC57</name>
    <dbReference type="NCBI Taxonomy" id="3231513"/>
    <lineage>
        <taxon>Bacteria</taxon>
        <taxon>Bacillati</taxon>
        <taxon>Actinomycetota</taxon>
        <taxon>Actinomycetes</taxon>
        <taxon>Kitasatosporales</taxon>
        <taxon>Streptomycetaceae</taxon>
        <taxon>Kitasatospora</taxon>
    </lineage>
</organism>
<dbReference type="PANTHER" id="PTHR41252:SF1">
    <property type="entry name" value="BLR2505 PROTEIN"/>
    <property type="match status" value="1"/>
</dbReference>
<reference evidence="2" key="1">
    <citation type="submission" date="2024-07" db="EMBL/GenBank/DDBJ databases">
        <title>Complete genome sequences of cellulolytic bacteria, Kitasatospora sp. CMC57 and Streptomyces sp. CMC78, isolated from Japanese agricultural soil.</title>
        <authorList>
            <person name="Hashimoto T."/>
            <person name="Ito M."/>
            <person name="Iwamoto M."/>
            <person name="Fukahori D."/>
            <person name="Shoda T."/>
            <person name="Sakoda M."/>
            <person name="Morohoshi T."/>
            <person name="Mitsuboshi M."/>
            <person name="Nishizawa T."/>
        </authorList>
    </citation>
    <scope>NUCLEOTIDE SEQUENCE</scope>
    <source>
        <strain evidence="2">CMC57</strain>
    </source>
</reference>
<dbReference type="PANTHER" id="PTHR41252">
    <property type="entry name" value="BLR2505 PROTEIN"/>
    <property type="match status" value="1"/>
</dbReference>
<evidence type="ECO:0000313" key="2">
    <source>
        <dbReference type="EMBL" id="BFP49704.1"/>
    </source>
</evidence>
<sequence>MTRLDPRTVVTRYVNAVVEGDLDTIVASFAEEASWTYPGDVPLTGVWSGRDAIINDFLGGVGSLFAPGGTPVVTLTNVIADGEQVVAEWTSKGLAATGRVYDNTCLGVFVVRNGVIVSVREYTDTQHVERSLFGTPGG</sequence>
<dbReference type="InterPro" id="IPR037401">
    <property type="entry name" value="SnoaL-like"/>
</dbReference>
<name>A0AB33K886_9ACTN</name>
<dbReference type="AlphaFoldDB" id="A0AB33K886"/>
<feature type="domain" description="SnoaL-like" evidence="1">
    <location>
        <begin position="10"/>
        <end position="118"/>
    </location>
</feature>